<evidence type="ECO:0000313" key="2">
    <source>
        <dbReference type="EMBL" id="JAS88879.1"/>
    </source>
</evidence>
<reference evidence="2" key="1">
    <citation type="submission" date="2015-11" db="EMBL/GenBank/DDBJ databases">
        <title>De novo transcriptome assembly of four potential Pierce s Disease insect vectors from Arizona vineyards.</title>
        <authorList>
            <person name="Tassone E.E."/>
        </authorList>
    </citation>
    <scope>NUCLEOTIDE SEQUENCE</scope>
</reference>
<proteinExistence type="predicted"/>
<accession>A0A1B6IPN5</accession>
<dbReference type="EMBL" id="GECU01018827">
    <property type="protein sequence ID" value="JAS88879.1"/>
    <property type="molecule type" value="Transcribed_RNA"/>
</dbReference>
<feature type="region of interest" description="Disordered" evidence="1">
    <location>
        <begin position="249"/>
        <end position="269"/>
    </location>
</feature>
<protein>
    <submittedName>
        <fullName evidence="2">Uncharacterized protein</fullName>
    </submittedName>
</protein>
<name>A0A1B6IPN5_9HEMI</name>
<dbReference type="AlphaFoldDB" id="A0A1B6IPN5"/>
<evidence type="ECO:0000256" key="1">
    <source>
        <dbReference type="SAM" id="MobiDB-lite"/>
    </source>
</evidence>
<feature type="compositionally biased region" description="Polar residues" evidence="1">
    <location>
        <begin position="253"/>
        <end position="266"/>
    </location>
</feature>
<sequence>MAEIKQNYYCSNYVPNNQYMDPDVSCWITYIHPVHKIWKKPDSNEGIEPFQGLNYFEYTQKTFNQDTTQNVQPVKFANEGDTNTEVCSDIDLKSITTLSQNPFNSLTSADVKRTENCLDLYVRMVELKLNNRLDKCKTLYQLHRLNSKNINRRDHDCKALRKNIRLQKKRKSREEEKYRMIYSEDKKLISNKKVNNTINNNNLSLRYQPTKMSTTALTIPRTRILDRGRFANKDRSGLNTTKSLSRIQRKNKSNFIKESSSGNSKTRATDSFLRREGNVYVSKDALFKTKTSESAPKISGVLYRVTPIYFHSYDLRPLESRILRYPLILEKLK</sequence>
<organism evidence="2">
    <name type="scientific">Homalodisca liturata</name>
    <dbReference type="NCBI Taxonomy" id="320908"/>
    <lineage>
        <taxon>Eukaryota</taxon>
        <taxon>Metazoa</taxon>
        <taxon>Ecdysozoa</taxon>
        <taxon>Arthropoda</taxon>
        <taxon>Hexapoda</taxon>
        <taxon>Insecta</taxon>
        <taxon>Pterygota</taxon>
        <taxon>Neoptera</taxon>
        <taxon>Paraneoptera</taxon>
        <taxon>Hemiptera</taxon>
        <taxon>Auchenorrhyncha</taxon>
        <taxon>Membracoidea</taxon>
        <taxon>Cicadellidae</taxon>
        <taxon>Cicadellinae</taxon>
        <taxon>Proconiini</taxon>
        <taxon>Homalodisca</taxon>
    </lineage>
</organism>
<gene>
    <name evidence="2" type="ORF">g.14402</name>
</gene>